<reference evidence="1" key="1">
    <citation type="submission" date="2018-05" db="EMBL/GenBank/DDBJ databases">
        <authorList>
            <person name="Lanie J.A."/>
            <person name="Ng W.-L."/>
            <person name="Kazmierczak K.M."/>
            <person name="Andrzejewski T.M."/>
            <person name="Davidsen T.M."/>
            <person name="Wayne K.J."/>
            <person name="Tettelin H."/>
            <person name="Glass J.I."/>
            <person name="Rusch D."/>
            <person name="Podicherti R."/>
            <person name="Tsui H.-C.T."/>
            <person name="Winkler M.E."/>
        </authorList>
    </citation>
    <scope>NUCLEOTIDE SEQUENCE</scope>
</reference>
<feature type="non-terminal residue" evidence="1">
    <location>
        <position position="1"/>
    </location>
</feature>
<gene>
    <name evidence="1" type="ORF">METZ01_LOCUS309326</name>
</gene>
<evidence type="ECO:0000313" key="1">
    <source>
        <dbReference type="EMBL" id="SVC56472.1"/>
    </source>
</evidence>
<protein>
    <recommendedName>
        <fullName evidence="2">YncE family protein</fullName>
    </recommendedName>
</protein>
<dbReference type="Gene3D" id="2.130.10.10">
    <property type="entry name" value="YVTN repeat-like/Quinoprotein amine dehydrogenase"/>
    <property type="match status" value="1"/>
</dbReference>
<dbReference type="InterPro" id="IPR015943">
    <property type="entry name" value="WD40/YVTN_repeat-like_dom_sf"/>
</dbReference>
<dbReference type="AlphaFoldDB" id="A0A382N9P1"/>
<accession>A0A382N9P1</accession>
<proteinExistence type="predicted"/>
<evidence type="ECO:0008006" key="2">
    <source>
        <dbReference type="Google" id="ProtNLM"/>
    </source>
</evidence>
<dbReference type="EMBL" id="UINC01098163">
    <property type="protein sequence ID" value="SVC56472.1"/>
    <property type="molecule type" value="Genomic_DNA"/>
</dbReference>
<sequence length="34" mass="3703">IKVGDHPIAVDINPETNTIYVVNEYSNSISVITS</sequence>
<name>A0A382N9P1_9ZZZZ</name>
<organism evidence="1">
    <name type="scientific">marine metagenome</name>
    <dbReference type="NCBI Taxonomy" id="408172"/>
    <lineage>
        <taxon>unclassified sequences</taxon>
        <taxon>metagenomes</taxon>
        <taxon>ecological metagenomes</taxon>
    </lineage>
</organism>